<sequence>MVSLENPSGATISGDNSATVYIVDNDKQAPVPSQQIQLNYIGSFDPSGNNSSSTEIVVHDPATQRLFTISSLTDVFDIIDFSTPSTPSVVKQSHGCVWRYYKYCRENGIIAAASQTNPQQNGSVVFFDINGNF</sequence>
<proteinExistence type="predicted"/>
<evidence type="ECO:0000313" key="2">
    <source>
        <dbReference type="EMBL" id="RTZ49661.1"/>
    </source>
</evidence>
<dbReference type="Pfam" id="PF22494">
    <property type="entry name" value="choice_anch_I"/>
    <property type="match status" value="1"/>
</dbReference>
<feature type="domain" description="Choice-of-anchor I" evidence="1">
    <location>
        <begin position="50"/>
        <end position="132"/>
    </location>
</feature>
<reference evidence="2 3" key="1">
    <citation type="submission" date="2018-12" db="EMBL/GenBank/DDBJ databases">
        <title>Draft Genome Sequence of Chryseobacterium arthrosphaerae strain ED882-96 Isolated from the Blood of a Patient with Liver Cirrhosis in Taiwan.</title>
        <authorList>
            <person name="Lin J.-N."/>
            <person name="Lai C.-H."/>
            <person name="Yang C.-H."/>
            <person name="Huang Y.-H."/>
        </authorList>
    </citation>
    <scope>NUCLEOTIDE SEQUENCE [LARGE SCALE GENOMIC DNA]</scope>
    <source>
        <strain evidence="2 3">ED882-96</strain>
    </source>
</reference>
<accession>A0A432DZA4</accession>
<comment type="caution">
    <text evidence="2">The sequence shown here is derived from an EMBL/GenBank/DDBJ whole genome shotgun (WGS) entry which is preliminary data.</text>
</comment>
<evidence type="ECO:0000313" key="3">
    <source>
        <dbReference type="Proteomes" id="UP000276953"/>
    </source>
</evidence>
<name>A0A432DZA4_9FLAO</name>
<organism evidence="2 3">
    <name type="scientific">Chryseobacterium arthrosphaerae</name>
    <dbReference type="NCBI Taxonomy" id="651561"/>
    <lineage>
        <taxon>Bacteria</taxon>
        <taxon>Pseudomonadati</taxon>
        <taxon>Bacteroidota</taxon>
        <taxon>Flavobacteriia</taxon>
        <taxon>Flavobacteriales</taxon>
        <taxon>Weeksellaceae</taxon>
        <taxon>Chryseobacterium group</taxon>
        <taxon>Chryseobacterium</taxon>
    </lineage>
</organism>
<dbReference type="EMBL" id="RYFC01000001">
    <property type="protein sequence ID" value="RTZ49661.1"/>
    <property type="molecule type" value="Genomic_DNA"/>
</dbReference>
<gene>
    <name evidence="2" type="ORF">EJ377_04675</name>
</gene>
<protein>
    <recommendedName>
        <fullName evidence="1">Choice-of-anchor I domain-containing protein</fullName>
    </recommendedName>
</protein>
<dbReference type="InterPro" id="IPR055188">
    <property type="entry name" value="Choice_anch_I"/>
</dbReference>
<dbReference type="AlphaFoldDB" id="A0A432DZA4"/>
<dbReference type="Proteomes" id="UP000276953">
    <property type="component" value="Unassembled WGS sequence"/>
</dbReference>
<evidence type="ECO:0000259" key="1">
    <source>
        <dbReference type="Pfam" id="PF22494"/>
    </source>
</evidence>